<name>A0A562M3K0_9GAMM</name>
<sequence length="170" mass="18020">MMPSVQCHHENAIGPRPMNEAALISALLGFAALFTAHAAAAEVTFLPGLYETQVRYPEDGPGTETSRECVTPAEAKQESLERRLAEIMDDANCRFTQRSIGGGRFAIAGTCNNDGIRSSLKQSGNYSPTAMTMDMRMSMVVAPGAGPVGTHMVLSSRRIAAACPAGSDKD</sequence>
<dbReference type="InterPro" id="IPR022061">
    <property type="entry name" value="DUF3617"/>
</dbReference>
<protein>
    <submittedName>
        <fullName evidence="1">Uncharacterized protein DUF3617</fullName>
    </submittedName>
</protein>
<gene>
    <name evidence="1" type="ORF">IP93_00355</name>
</gene>
<evidence type="ECO:0000313" key="2">
    <source>
        <dbReference type="Proteomes" id="UP000316471"/>
    </source>
</evidence>
<dbReference type="EMBL" id="VLKP01000001">
    <property type="protein sequence ID" value="TWI14358.1"/>
    <property type="molecule type" value="Genomic_DNA"/>
</dbReference>
<proteinExistence type="predicted"/>
<dbReference type="Proteomes" id="UP000316471">
    <property type="component" value="Unassembled WGS sequence"/>
</dbReference>
<keyword evidence="2" id="KW-1185">Reference proteome</keyword>
<organism evidence="1 2">
    <name type="scientific">Aerolutibacter ruishenii</name>
    <dbReference type="NCBI Taxonomy" id="686800"/>
    <lineage>
        <taxon>Bacteria</taxon>
        <taxon>Pseudomonadati</taxon>
        <taxon>Pseudomonadota</taxon>
        <taxon>Gammaproteobacteria</taxon>
        <taxon>Lysobacterales</taxon>
        <taxon>Lysobacteraceae</taxon>
        <taxon>Aerolutibacter</taxon>
    </lineage>
</organism>
<accession>A0A562M3K0</accession>
<evidence type="ECO:0000313" key="1">
    <source>
        <dbReference type="EMBL" id="TWI14358.1"/>
    </source>
</evidence>
<dbReference type="RefSeq" id="WP_158636245.1">
    <property type="nucleotide sequence ID" value="NZ_VLKP01000001.1"/>
</dbReference>
<dbReference type="AlphaFoldDB" id="A0A562M3K0"/>
<reference evidence="1 2" key="1">
    <citation type="journal article" date="2015" name="Stand. Genomic Sci.">
        <title>Genomic Encyclopedia of Bacterial and Archaeal Type Strains, Phase III: the genomes of soil and plant-associated and newly described type strains.</title>
        <authorList>
            <person name="Whitman W.B."/>
            <person name="Woyke T."/>
            <person name="Klenk H.P."/>
            <person name="Zhou Y."/>
            <person name="Lilburn T.G."/>
            <person name="Beck B.J."/>
            <person name="De Vos P."/>
            <person name="Vandamme P."/>
            <person name="Eisen J.A."/>
            <person name="Garrity G."/>
            <person name="Hugenholtz P."/>
            <person name="Kyrpides N.C."/>
        </authorList>
    </citation>
    <scope>NUCLEOTIDE SEQUENCE [LARGE SCALE GENOMIC DNA]</scope>
    <source>
        <strain evidence="1 2">CGMCC 1.10136</strain>
    </source>
</reference>
<comment type="caution">
    <text evidence="1">The sequence shown here is derived from an EMBL/GenBank/DDBJ whole genome shotgun (WGS) entry which is preliminary data.</text>
</comment>
<dbReference type="Pfam" id="PF12276">
    <property type="entry name" value="DUF3617"/>
    <property type="match status" value="1"/>
</dbReference>